<evidence type="ECO:0000313" key="7">
    <source>
        <dbReference type="Proteomes" id="UP000184001"/>
    </source>
</evidence>
<feature type="chain" id="PRO_5034203010" description="peptide-methionine (R)-S-oxide reductase" evidence="4">
    <location>
        <begin position="19"/>
        <end position="176"/>
    </location>
</feature>
<organism evidence="6 7">
    <name type="scientific">Halodesulfovibrio aestuarii</name>
    <dbReference type="NCBI Taxonomy" id="126333"/>
    <lineage>
        <taxon>Bacteria</taxon>
        <taxon>Pseudomonadati</taxon>
        <taxon>Thermodesulfobacteriota</taxon>
        <taxon>Desulfovibrionia</taxon>
        <taxon>Desulfovibrionales</taxon>
        <taxon>Desulfovibrionaceae</taxon>
        <taxon>Halodesulfovibrio</taxon>
    </lineage>
</organism>
<keyword evidence="2" id="KW-0560">Oxidoreductase</keyword>
<dbReference type="AlphaFoldDB" id="A0A8G2C875"/>
<evidence type="ECO:0000256" key="2">
    <source>
        <dbReference type="ARBA" id="ARBA00023002"/>
    </source>
</evidence>
<feature type="domain" description="MsrB" evidence="5">
    <location>
        <begin position="37"/>
        <end position="160"/>
    </location>
</feature>
<sequence length="176" mass="20078">MMHMVTFIFLVCTVCCFAAGAGMADSAPWDSYKKPDDVEVRKLLTPLQYKITQKDGTESPFDNPYFKFYTKQGIYVDLLSGAPLFSTTTQYDSGSGWPAFTEPIDMKYITLRKKFSFFGEVFEVRSKTSDSHLGDRFTDGPLPTRLRYCINSAALRFISKDDMEKEGYGAFLYLFK</sequence>
<proteinExistence type="predicted"/>
<dbReference type="Pfam" id="PF01641">
    <property type="entry name" value="SelR"/>
    <property type="match status" value="1"/>
</dbReference>
<dbReference type="GO" id="GO:0005737">
    <property type="term" value="C:cytoplasm"/>
    <property type="evidence" value="ECO:0007669"/>
    <property type="project" value="TreeGrafter"/>
</dbReference>
<dbReference type="EC" id="1.8.4.12" evidence="1"/>
<dbReference type="GO" id="GO:0030091">
    <property type="term" value="P:protein repair"/>
    <property type="evidence" value="ECO:0007669"/>
    <property type="project" value="InterPro"/>
</dbReference>
<keyword evidence="4" id="KW-0732">Signal</keyword>
<comment type="caution">
    <text evidence="6">The sequence shown here is derived from an EMBL/GenBank/DDBJ whole genome shotgun (WGS) entry which is preliminary data.</text>
</comment>
<dbReference type="GO" id="GO:0033743">
    <property type="term" value="F:peptide-methionine (R)-S-oxide reductase activity"/>
    <property type="evidence" value="ECO:0007669"/>
    <property type="project" value="UniProtKB-EC"/>
</dbReference>
<comment type="catalytic activity">
    <reaction evidence="3">
        <text>L-methionyl-[protein] + [thioredoxin]-disulfide + H2O = L-methionyl-(R)-S-oxide-[protein] + [thioredoxin]-dithiol</text>
        <dbReference type="Rhea" id="RHEA:24164"/>
        <dbReference type="Rhea" id="RHEA-COMP:10698"/>
        <dbReference type="Rhea" id="RHEA-COMP:10700"/>
        <dbReference type="Rhea" id="RHEA-COMP:12313"/>
        <dbReference type="Rhea" id="RHEA-COMP:12314"/>
        <dbReference type="ChEBI" id="CHEBI:15377"/>
        <dbReference type="ChEBI" id="CHEBI:16044"/>
        <dbReference type="ChEBI" id="CHEBI:29950"/>
        <dbReference type="ChEBI" id="CHEBI:45764"/>
        <dbReference type="ChEBI" id="CHEBI:50058"/>
        <dbReference type="EC" id="1.8.4.12"/>
    </reaction>
</comment>
<dbReference type="Proteomes" id="UP000184001">
    <property type="component" value="Unassembled WGS sequence"/>
</dbReference>
<name>A0A8G2C875_9BACT</name>
<evidence type="ECO:0000256" key="3">
    <source>
        <dbReference type="ARBA" id="ARBA00048488"/>
    </source>
</evidence>
<dbReference type="InterPro" id="IPR011057">
    <property type="entry name" value="Mss4-like_sf"/>
</dbReference>
<dbReference type="EMBL" id="FQZR01000002">
    <property type="protein sequence ID" value="SHI77405.1"/>
    <property type="molecule type" value="Genomic_DNA"/>
</dbReference>
<dbReference type="SUPFAM" id="SSF51316">
    <property type="entry name" value="Mss4-like"/>
    <property type="match status" value="1"/>
</dbReference>
<evidence type="ECO:0000256" key="1">
    <source>
        <dbReference type="ARBA" id="ARBA00012499"/>
    </source>
</evidence>
<protein>
    <recommendedName>
        <fullName evidence="1">peptide-methionine (R)-S-oxide reductase</fullName>
        <ecNumber evidence="1">1.8.4.12</ecNumber>
    </recommendedName>
</protein>
<dbReference type="GO" id="GO:0006979">
    <property type="term" value="P:response to oxidative stress"/>
    <property type="evidence" value="ECO:0007669"/>
    <property type="project" value="InterPro"/>
</dbReference>
<dbReference type="PANTHER" id="PTHR10173">
    <property type="entry name" value="METHIONINE SULFOXIDE REDUCTASE"/>
    <property type="match status" value="1"/>
</dbReference>
<dbReference type="PROSITE" id="PS51790">
    <property type="entry name" value="MSRB"/>
    <property type="match status" value="1"/>
</dbReference>
<evidence type="ECO:0000259" key="5">
    <source>
        <dbReference type="PROSITE" id="PS51790"/>
    </source>
</evidence>
<dbReference type="InterPro" id="IPR028427">
    <property type="entry name" value="Met_Sox_Rdtase_MsrB"/>
</dbReference>
<reference evidence="6 7" key="1">
    <citation type="submission" date="2016-11" db="EMBL/GenBank/DDBJ databases">
        <authorList>
            <person name="Varghese N."/>
            <person name="Submissions S."/>
        </authorList>
    </citation>
    <scope>NUCLEOTIDE SEQUENCE [LARGE SCALE GENOMIC DNA]</scope>
    <source>
        <strain evidence="6 7">DSM 17919</strain>
    </source>
</reference>
<dbReference type="Gene3D" id="2.170.150.20">
    <property type="entry name" value="Peptide methionine sulfoxide reductase"/>
    <property type="match status" value="1"/>
</dbReference>
<feature type="signal peptide" evidence="4">
    <location>
        <begin position="1"/>
        <end position="18"/>
    </location>
</feature>
<dbReference type="NCBIfam" id="TIGR00357">
    <property type="entry name" value="peptide-methionine (R)-S-oxide reductase MsrB"/>
    <property type="match status" value="1"/>
</dbReference>
<evidence type="ECO:0000256" key="4">
    <source>
        <dbReference type="SAM" id="SignalP"/>
    </source>
</evidence>
<accession>A0A8G2C875</accession>
<gene>
    <name evidence="6" type="ORF">SAMN05660830_00941</name>
</gene>
<evidence type="ECO:0000313" key="6">
    <source>
        <dbReference type="EMBL" id="SHI77405.1"/>
    </source>
</evidence>
<dbReference type="InterPro" id="IPR002579">
    <property type="entry name" value="Met_Sox_Rdtase_MsrB_dom"/>
</dbReference>
<dbReference type="PANTHER" id="PTHR10173:SF59">
    <property type="entry name" value="PEPTIDE METHIONINE SULFOXIDE REDUCTASE MSRA_MSRB"/>
    <property type="match status" value="1"/>
</dbReference>